<dbReference type="STRING" id="177437.HRM2_39500"/>
<keyword evidence="6" id="KW-1185">Reference proteome</keyword>
<gene>
    <name evidence="5" type="ordered locus">HRM2_39500</name>
</gene>
<dbReference type="CDD" id="cd00009">
    <property type="entry name" value="AAA"/>
    <property type="match status" value="1"/>
</dbReference>
<evidence type="ECO:0000256" key="3">
    <source>
        <dbReference type="ARBA" id="ARBA00022840"/>
    </source>
</evidence>
<dbReference type="Proteomes" id="UP000000442">
    <property type="component" value="Chromosome"/>
</dbReference>
<dbReference type="PIRSF" id="PIRSF003073">
    <property type="entry name" value="DNAC_TnpB_IstB"/>
    <property type="match status" value="1"/>
</dbReference>
<dbReference type="PANTHER" id="PTHR30050:SF4">
    <property type="entry name" value="ATP-BINDING PROTEIN RV3427C IN INSERTION SEQUENCE-RELATED"/>
    <property type="match status" value="1"/>
</dbReference>
<keyword evidence="3" id="KW-0067">ATP-binding</keyword>
<dbReference type="SMART" id="SM00382">
    <property type="entry name" value="AAA"/>
    <property type="match status" value="1"/>
</dbReference>
<dbReference type="GO" id="GO:0006260">
    <property type="term" value="P:DNA replication"/>
    <property type="evidence" value="ECO:0007669"/>
    <property type="project" value="TreeGrafter"/>
</dbReference>
<evidence type="ECO:0000256" key="2">
    <source>
        <dbReference type="ARBA" id="ARBA00022741"/>
    </source>
</evidence>
<dbReference type="InterPro" id="IPR027417">
    <property type="entry name" value="P-loop_NTPase"/>
</dbReference>
<organism evidence="5 6">
    <name type="scientific">Desulforapulum autotrophicum (strain ATCC 43914 / DSM 3382 / VKM B-1955 / HRM2)</name>
    <name type="common">Desulfobacterium autotrophicum</name>
    <dbReference type="NCBI Taxonomy" id="177437"/>
    <lineage>
        <taxon>Bacteria</taxon>
        <taxon>Pseudomonadati</taxon>
        <taxon>Thermodesulfobacteriota</taxon>
        <taxon>Desulfobacteria</taxon>
        <taxon>Desulfobacterales</taxon>
        <taxon>Desulfobacteraceae</taxon>
        <taxon>Desulforapulum</taxon>
    </lineage>
</organism>
<dbReference type="InterPro" id="IPR002611">
    <property type="entry name" value="IstB_ATP-bd"/>
</dbReference>
<evidence type="ECO:0000313" key="5">
    <source>
        <dbReference type="EMBL" id="ACN17008.1"/>
    </source>
</evidence>
<keyword evidence="2" id="KW-0547">Nucleotide-binding</keyword>
<dbReference type="SUPFAM" id="SSF52540">
    <property type="entry name" value="P-loop containing nucleoside triphosphate hydrolases"/>
    <property type="match status" value="1"/>
</dbReference>
<dbReference type="EMBL" id="CP001087">
    <property type="protein sequence ID" value="ACN17008.1"/>
    <property type="molecule type" value="Genomic_DNA"/>
</dbReference>
<accession>C0QBK6</accession>
<dbReference type="InterPro" id="IPR028350">
    <property type="entry name" value="DNAC/IstB-like"/>
</dbReference>
<dbReference type="PANTHER" id="PTHR30050">
    <property type="entry name" value="CHROMOSOMAL REPLICATION INITIATOR PROTEIN DNAA"/>
    <property type="match status" value="1"/>
</dbReference>
<feature type="domain" description="AAA+ ATPase" evidence="4">
    <location>
        <begin position="101"/>
        <end position="236"/>
    </location>
</feature>
<evidence type="ECO:0000313" key="6">
    <source>
        <dbReference type="Proteomes" id="UP000000442"/>
    </source>
</evidence>
<evidence type="ECO:0000256" key="1">
    <source>
        <dbReference type="ARBA" id="ARBA00008059"/>
    </source>
</evidence>
<sequence length="253" mass="28901">MNPGVDIRIKQNLKDLKLAAMLRELSSHLRDARENQQSHEEFLLNLTETEVRIRAENSLKRRIKESKFPLMKPMETFDFEKAPDLDASLVKTLSTCEFIEKKQNAIFLGRSGTGKTHLATALGIEACRKGYKTRFVTGCGIVNDLVEARDDKCLKRVLSRYARYDLLILDELGYVPFTVEGSQLLFQVLTERHEKKSIIITTNLGFADWTQIFGDPNLTSALLDRITHRAHIIQCVWDSFRLKDSLSLKGKMG</sequence>
<evidence type="ECO:0000259" key="4">
    <source>
        <dbReference type="SMART" id="SM00382"/>
    </source>
</evidence>
<proteinExistence type="inferred from homology"/>
<dbReference type="Pfam" id="PF01695">
    <property type="entry name" value="IstB_IS21"/>
    <property type="match status" value="1"/>
</dbReference>
<dbReference type="InterPro" id="IPR047661">
    <property type="entry name" value="IstB"/>
</dbReference>
<dbReference type="Gene3D" id="3.40.50.300">
    <property type="entry name" value="P-loop containing nucleotide triphosphate hydrolases"/>
    <property type="match status" value="1"/>
</dbReference>
<reference evidence="5 6" key="1">
    <citation type="journal article" date="2009" name="Environ. Microbiol.">
        <title>Genome sequence of Desulfobacterium autotrophicum HRM2, a marine sulfate reducer oxidizing organic carbon completely to carbon dioxide.</title>
        <authorList>
            <person name="Strittmatter A.W."/>
            <person name="Liesegang H."/>
            <person name="Rabus R."/>
            <person name="Decker I."/>
            <person name="Amann J."/>
            <person name="Andres S."/>
            <person name="Henne A."/>
            <person name="Fricke W.F."/>
            <person name="Martinez-Arias R."/>
            <person name="Bartels D."/>
            <person name="Goesmann A."/>
            <person name="Krause L."/>
            <person name="Puehler A."/>
            <person name="Klenk H.P."/>
            <person name="Richter M."/>
            <person name="Schuler M."/>
            <person name="Gloeckner F.O."/>
            <person name="Meyerdierks A."/>
            <person name="Gottschalk G."/>
            <person name="Amann R."/>
        </authorList>
    </citation>
    <scope>NUCLEOTIDE SEQUENCE [LARGE SCALE GENOMIC DNA]</scope>
    <source>
        <strain evidence="6">ATCC 43914 / DSM 3382 / HRM2</strain>
    </source>
</reference>
<name>C0QBK6_DESAH</name>
<dbReference type="eggNOG" id="COG1484">
    <property type="taxonomic scope" value="Bacteria"/>
</dbReference>
<dbReference type="AlphaFoldDB" id="C0QBK6"/>
<dbReference type="HOGENOM" id="CLU_062999_1_1_7"/>
<comment type="similarity">
    <text evidence="1">Belongs to the IS21/IS1162 putative ATP-binding protein family.</text>
</comment>
<dbReference type="KEGG" id="dat:HRM2_39500"/>
<dbReference type="OrthoDB" id="8150723at2"/>
<dbReference type="RefSeq" id="WP_015905750.1">
    <property type="nucleotide sequence ID" value="NC_012108.1"/>
</dbReference>
<protein>
    <submittedName>
        <fullName evidence="5">Transposase (IS21 family protein)</fullName>
    </submittedName>
</protein>
<dbReference type="NCBIfam" id="NF038214">
    <property type="entry name" value="IS21_help_AAA"/>
    <property type="match status" value="1"/>
</dbReference>
<dbReference type="GO" id="GO:0005524">
    <property type="term" value="F:ATP binding"/>
    <property type="evidence" value="ECO:0007669"/>
    <property type="project" value="UniProtKB-KW"/>
</dbReference>
<dbReference type="InterPro" id="IPR003593">
    <property type="entry name" value="AAA+_ATPase"/>
</dbReference>